<keyword evidence="3" id="KW-1185">Reference proteome</keyword>
<comment type="caution">
    <text evidence="2">The sequence shown here is derived from an EMBL/GenBank/DDBJ whole genome shotgun (WGS) entry which is preliminary data.</text>
</comment>
<dbReference type="PANTHER" id="PTHR37460">
    <property type="entry name" value="ENDONUCLEASE III"/>
    <property type="match status" value="1"/>
</dbReference>
<evidence type="ECO:0000313" key="2">
    <source>
        <dbReference type="EMBL" id="OEH92503.1"/>
    </source>
</evidence>
<sequence>MINSDHSLYAIYLKLNEEHSITIGKLGTFNFPIGTYIYVGSAKRNIEARINRHLKIEKPLRWHFDYLRPYGEIIEVQTFDRTLSECGLYEKLLKVRNGTVIAKGFGSSDCYCDSHLIYVK</sequence>
<dbReference type="EMBL" id="MJEH01000027">
    <property type="protein sequence ID" value="OEH92503.1"/>
    <property type="molecule type" value="Genomic_DNA"/>
</dbReference>
<dbReference type="OrthoDB" id="9802365at2"/>
<evidence type="ECO:0000313" key="3">
    <source>
        <dbReference type="Proteomes" id="UP000095209"/>
    </source>
</evidence>
<feature type="domain" description="GIY-YIG" evidence="1">
    <location>
        <begin position="7"/>
        <end position="103"/>
    </location>
</feature>
<dbReference type="STRING" id="1305675.BFG57_15595"/>
<dbReference type="PROSITE" id="PS50164">
    <property type="entry name" value="GIY_YIG"/>
    <property type="match status" value="1"/>
</dbReference>
<dbReference type="InterPro" id="IPR002837">
    <property type="entry name" value="DUF123"/>
</dbReference>
<protein>
    <submittedName>
        <fullName evidence="2">Nuclease</fullName>
    </submittedName>
</protein>
<evidence type="ECO:0000259" key="1">
    <source>
        <dbReference type="PROSITE" id="PS50164"/>
    </source>
</evidence>
<dbReference type="CDD" id="cd10441">
    <property type="entry name" value="GIY-YIG_COG1833"/>
    <property type="match status" value="1"/>
</dbReference>
<dbReference type="SMART" id="SM00465">
    <property type="entry name" value="GIYc"/>
    <property type="match status" value="1"/>
</dbReference>
<dbReference type="Proteomes" id="UP000095209">
    <property type="component" value="Unassembled WGS sequence"/>
</dbReference>
<accession>A0A1E5LEJ5</accession>
<organism evidence="2 3">
    <name type="scientific">Bacillus solimangrovi</name>
    <dbReference type="NCBI Taxonomy" id="1305675"/>
    <lineage>
        <taxon>Bacteria</taxon>
        <taxon>Bacillati</taxon>
        <taxon>Bacillota</taxon>
        <taxon>Bacilli</taxon>
        <taxon>Bacillales</taxon>
        <taxon>Bacillaceae</taxon>
        <taxon>Bacillus</taxon>
    </lineage>
</organism>
<reference evidence="2 3" key="1">
    <citation type="submission" date="2016-08" db="EMBL/GenBank/DDBJ databases">
        <title>Genome of Bacillus solimangrovi GH2-4.</title>
        <authorList>
            <person name="Lim S."/>
            <person name="Kim B.-C."/>
        </authorList>
    </citation>
    <scope>NUCLEOTIDE SEQUENCE [LARGE SCALE GENOMIC DNA]</scope>
    <source>
        <strain evidence="2 3">GH2-4</strain>
    </source>
</reference>
<dbReference type="PANTHER" id="PTHR37460:SF1">
    <property type="entry name" value="ENDONUCLEASE III"/>
    <property type="match status" value="1"/>
</dbReference>
<gene>
    <name evidence="2" type="ORF">BFG57_15595</name>
</gene>
<proteinExistence type="predicted"/>
<dbReference type="AlphaFoldDB" id="A0A1E5LEJ5"/>
<dbReference type="Pfam" id="PF01986">
    <property type="entry name" value="DUF123"/>
    <property type="match status" value="1"/>
</dbReference>
<dbReference type="InterPro" id="IPR000305">
    <property type="entry name" value="GIY-YIG_endonuc"/>
</dbReference>
<name>A0A1E5LEJ5_9BACI</name>